<feature type="signal peptide" evidence="1">
    <location>
        <begin position="1"/>
        <end position="19"/>
    </location>
</feature>
<evidence type="ECO:0000313" key="2">
    <source>
        <dbReference type="EMBL" id="MRW83763.1"/>
    </source>
</evidence>
<dbReference type="PROSITE" id="PS51257">
    <property type="entry name" value="PROKAR_LIPOPROTEIN"/>
    <property type="match status" value="1"/>
</dbReference>
<organism evidence="2 3">
    <name type="scientific">Duganella aquatilis</name>
    <dbReference type="NCBI Taxonomy" id="2666082"/>
    <lineage>
        <taxon>Bacteria</taxon>
        <taxon>Pseudomonadati</taxon>
        <taxon>Pseudomonadota</taxon>
        <taxon>Betaproteobacteria</taxon>
        <taxon>Burkholderiales</taxon>
        <taxon>Oxalobacteraceae</taxon>
        <taxon>Telluria group</taxon>
        <taxon>Duganella</taxon>
    </lineage>
</organism>
<evidence type="ECO:0008006" key="4">
    <source>
        <dbReference type="Google" id="ProtNLM"/>
    </source>
</evidence>
<evidence type="ECO:0000256" key="1">
    <source>
        <dbReference type="SAM" id="SignalP"/>
    </source>
</evidence>
<reference evidence="2 3" key="1">
    <citation type="submission" date="2019-11" db="EMBL/GenBank/DDBJ databases">
        <title>Novel species isolated from a subtropical stream in China.</title>
        <authorList>
            <person name="Lu H."/>
        </authorList>
    </citation>
    <scope>NUCLEOTIDE SEQUENCE [LARGE SCALE GENOMIC DNA]</scope>
    <source>
        <strain evidence="2 3">FT26W</strain>
    </source>
</reference>
<dbReference type="Proteomes" id="UP000439986">
    <property type="component" value="Unassembled WGS sequence"/>
</dbReference>
<evidence type="ECO:0000313" key="3">
    <source>
        <dbReference type="Proteomes" id="UP000439986"/>
    </source>
</evidence>
<feature type="chain" id="PRO_5032597119" description="Lipoprotein" evidence="1">
    <location>
        <begin position="20"/>
        <end position="330"/>
    </location>
</feature>
<gene>
    <name evidence="2" type="ORF">GJ698_06600</name>
</gene>
<keyword evidence="3" id="KW-1185">Reference proteome</keyword>
<dbReference type="AlphaFoldDB" id="A0A844CTT9"/>
<keyword evidence="1" id="KW-0732">Signal</keyword>
<name>A0A844CTT9_9BURK</name>
<accession>A0A844CTT9</accession>
<protein>
    <recommendedName>
        <fullName evidence="4">Lipoprotein</fullName>
    </recommendedName>
</protein>
<proteinExistence type="predicted"/>
<sequence>MRLVSGCSVLLLFLLTGCAAQIYYPDVRTFASGDLDSQLNTAKAMLDEYSKTKKSLAGSGNANAQTNIGLGVISVSAAAFGAPVDVLKTLTIGTGAHTVGNSTFNADGQMGVYRAGEIALMCVVDKATKLKSAQSATFNVSLSENFSVQSTPNALVTSLQSGAKTQCQLLKDGTDKAEKEGTASSENIAKARARIGRCEVHMEQFRASMNSLAVKAAEAANVRPEQVLSDTLRSIDHSVFEKLRSTLAVKDAATVASELKTQIDALKAKEETGKAGAAAQDANNLEFMGVSSMKRLTALDSADIQKLTQAIEDKLTFEAELQKCASSAGL</sequence>
<dbReference type="RefSeq" id="WP_154356822.1">
    <property type="nucleotide sequence ID" value="NZ_WKJL01000003.1"/>
</dbReference>
<comment type="caution">
    <text evidence="2">The sequence shown here is derived from an EMBL/GenBank/DDBJ whole genome shotgun (WGS) entry which is preliminary data.</text>
</comment>
<dbReference type="EMBL" id="WKJL01000003">
    <property type="protein sequence ID" value="MRW83763.1"/>
    <property type="molecule type" value="Genomic_DNA"/>
</dbReference>